<evidence type="ECO:0000256" key="1">
    <source>
        <dbReference type="ARBA" id="ARBA00022737"/>
    </source>
</evidence>
<keyword evidence="1" id="KW-0677">Repeat</keyword>
<dbReference type="Pfam" id="PF13181">
    <property type="entry name" value="TPR_8"/>
    <property type="match status" value="1"/>
</dbReference>
<dbReference type="PROSITE" id="PS50005">
    <property type="entry name" value="TPR"/>
    <property type="match status" value="2"/>
</dbReference>
<keyword evidence="5" id="KW-1185">Reference proteome</keyword>
<dbReference type="EMBL" id="QOVW01000108">
    <property type="protein sequence ID" value="RDB35083.1"/>
    <property type="molecule type" value="Genomic_DNA"/>
</dbReference>
<dbReference type="GO" id="GO:0035269">
    <property type="term" value="P:protein O-linked glycosylation via mannose"/>
    <property type="evidence" value="ECO:0007669"/>
    <property type="project" value="TreeGrafter"/>
</dbReference>
<dbReference type="PANTHER" id="PTHR44227">
    <property type="match status" value="1"/>
</dbReference>
<dbReference type="InterPro" id="IPR011990">
    <property type="entry name" value="TPR-like_helical_dom_sf"/>
</dbReference>
<sequence>MNRILFAQLSHIQFYSSRFSGMICVIKIHRRRCVQNSLNDFKAALFSGNFHQAETIGLSYLQQNGDKAEWLNEIGILYLMKGDLPEALRFFDRAVNADANFIEAQFNAAIILSDLGFYEEASGRFAEACQKEGALLAKKHFDMALFYLSVRQIDAAEEELKKAITQHQDIEYFIELARLYIDVQKYDESLKQIDLALAINPENLLALNFKKQCLQYRESYLANFHTCHEQQIKINN</sequence>
<reference evidence="4" key="1">
    <citation type="submission" date="2018-04" db="EMBL/GenBank/DDBJ databases">
        <title>Draft genome sequence of the Candidatus Spirobacillus cienkowskii, a pathogen of freshwater Daphnia species, reconstructed from hemolymph metagenomic reads.</title>
        <authorList>
            <person name="Bresciani L."/>
            <person name="Lemos L.N."/>
            <person name="Wale N."/>
            <person name="Lin J.Y."/>
            <person name="Fernandes G.R."/>
            <person name="Duffy M.A."/>
            <person name="Rodrigues J.M."/>
        </authorList>
    </citation>
    <scope>NUCLEOTIDE SEQUENCE [LARGE SCALE GENOMIC DNA]</scope>
    <source>
        <strain evidence="4">Binning01</strain>
    </source>
</reference>
<dbReference type="Pfam" id="PF13432">
    <property type="entry name" value="TPR_16"/>
    <property type="match status" value="1"/>
</dbReference>
<dbReference type="SMART" id="SM00028">
    <property type="entry name" value="TPR"/>
    <property type="match status" value="4"/>
</dbReference>
<dbReference type="AlphaFoldDB" id="A0A369KTJ8"/>
<evidence type="ECO:0000256" key="2">
    <source>
        <dbReference type="ARBA" id="ARBA00022803"/>
    </source>
</evidence>
<protein>
    <submittedName>
        <fullName evidence="4">Uncharacterized protein</fullName>
    </submittedName>
</protein>
<dbReference type="Proteomes" id="UP000253934">
    <property type="component" value="Unassembled WGS sequence"/>
</dbReference>
<feature type="repeat" description="TPR" evidence="3">
    <location>
        <begin position="170"/>
        <end position="203"/>
    </location>
</feature>
<dbReference type="GO" id="GO:0030968">
    <property type="term" value="P:endoplasmic reticulum unfolded protein response"/>
    <property type="evidence" value="ECO:0007669"/>
    <property type="project" value="TreeGrafter"/>
</dbReference>
<dbReference type="InterPro" id="IPR052346">
    <property type="entry name" value="O-mannosyl-transferase_TMTC"/>
</dbReference>
<organism evidence="4 5">
    <name type="scientific">Spirobacillus cienkowskii</name>
    <dbReference type="NCBI Taxonomy" id="495820"/>
    <lineage>
        <taxon>Bacteria</taxon>
        <taxon>Pseudomonadati</taxon>
        <taxon>Bdellovibrionota</taxon>
        <taxon>Oligoflexia</taxon>
        <taxon>Silvanigrellales</taxon>
        <taxon>Spirobacillus</taxon>
    </lineage>
</organism>
<dbReference type="InterPro" id="IPR019734">
    <property type="entry name" value="TPR_rpt"/>
</dbReference>
<gene>
    <name evidence="4" type="ORF">DCC88_11995</name>
</gene>
<evidence type="ECO:0000256" key="3">
    <source>
        <dbReference type="PROSITE-ProRule" id="PRU00339"/>
    </source>
</evidence>
<dbReference type="PANTHER" id="PTHR44227:SF3">
    <property type="entry name" value="PROTEIN O-MANNOSYL-TRANSFERASE TMTC4"/>
    <property type="match status" value="1"/>
</dbReference>
<evidence type="ECO:0000313" key="4">
    <source>
        <dbReference type="EMBL" id="RDB35083.1"/>
    </source>
</evidence>
<comment type="caution">
    <text evidence="4">The sequence shown here is derived from an EMBL/GenBank/DDBJ whole genome shotgun (WGS) entry which is preliminary data.</text>
</comment>
<proteinExistence type="predicted"/>
<dbReference type="Gene3D" id="1.25.40.10">
    <property type="entry name" value="Tetratricopeptide repeat domain"/>
    <property type="match status" value="2"/>
</dbReference>
<evidence type="ECO:0000313" key="5">
    <source>
        <dbReference type="Proteomes" id="UP000253934"/>
    </source>
</evidence>
<dbReference type="SUPFAM" id="SSF48452">
    <property type="entry name" value="TPR-like"/>
    <property type="match status" value="1"/>
</dbReference>
<accession>A0A369KTJ8</accession>
<keyword evidence="2 3" id="KW-0802">TPR repeat</keyword>
<feature type="repeat" description="TPR" evidence="3">
    <location>
        <begin position="68"/>
        <end position="101"/>
    </location>
</feature>
<name>A0A369KTJ8_9BACT</name>
<dbReference type="GO" id="GO:0000030">
    <property type="term" value="F:mannosyltransferase activity"/>
    <property type="evidence" value="ECO:0007669"/>
    <property type="project" value="TreeGrafter"/>
</dbReference>